<proteinExistence type="predicted"/>
<dbReference type="Proteomes" id="UP000307356">
    <property type="component" value="Segment"/>
</dbReference>
<gene>
    <name evidence="1" type="ORF">MM01_00037</name>
</gene>
<keyword evidence="2" id="KW-1185">Reference proteome</keyword>
<sequence>MAEYGIATYDANGNYNNYGIKPVTVVAVVDLAAGQTSGSYTYTIPSGYKVGYFITLDEGAVNNGRYIVASGNSITIVPGNAAADGYYPATKCKMVVYLEKV</sequence>
<organism evidence="1 2">
    <name type="scientific">Escherichia phage vB_EcoS_MM01</name>
    <dbReference type="NCBI Taxonomy" id="2508188"/>
    <lineage>
        <taxon>Viruses</taxon>
        <taxon>Duplodnaviria</taxon>
        <taxon>Heunggongvirae</taxon>
        <taxon>Uroviricota</taxon>
        <taxon>Caudoviricetes</taxon>
        <taxon>Drexlerviridae</taxon>
        <taxon>Braunvirinae</taxon>
        <taxon>Inhoffenstrassevirus</taxon>
        <taxon>Inhoffenstrassevirus MM01</taxon>
    </lineage>
</organism>
<protein>
    <submittedName>
        <fullName evidence="1">Uncharacterized protein</fullName>
    </submittedName>
</protein>
<dbReference type="EMBL" id="MK373793">
    <property type="protein sequence ID" value="QBQ80872.1"/>
    <property type="molecule type" value="Genomic_DNA"/>
</dbReference>
<accession>A0A482N607</accession>
<evidence type="ECO:0000313" key="2">
    <source>
        <dbReference type="Proteomes" id="UP000307356"/>
    </source>
</evidence>
<evidence type="ECO:0000313" key="1">
    <source>
        <dbReference type="EMBL" id="QBQ80872.1"/>
    </source>
</evidence>
<name>A0A482N607_9CAUD</name>
<reference evidence="1 2" key="1">
    <citation type="submission" date="2019-01" db="EMBL/GenBank/DDBJ databases">
        <title>Still something new to discover - new insights into E. coli phage diversity and taxonomy.</title>
        <authorList>
            <person name="Korf I.H.E."/>
            <person name="Adriaennsens E."/>
            <person name="Dreiseikelmann B."/>
            <person name="Kropinski A."/>
            <person name="Nimtz M."/>
            <person name="Meier-Kolthoff J.P."/>
            <person name="Rohde M."/>
            <person name="van Raaij M."/>
            <person name="Wittmann J."/>
        </authorList>
    </citation>
    <scope>NUCLEOTIDE SEQUENCE [LARGE SCALE GENOMIC DNA]</scope>
</reference>